<keyword evidence="7" id="KW-1035">Host cytoplasm</keyword>
<name>A0A2D0ZPJ4_9GAMA</name>
<evidence type="ECO:0000256" key="4">
    <source>
        <dbReference type="ARBA" id="ARBA00022759"/>
    </source>
</evidence>
<organism evidence="8">
    <name type="scientific">vespertilionid gammaherpesvirus 3</name>
    <dbReference type="NCBI Taxonomy" id="2846598"/>
    <lineage>
        <taxon>Viruses</taxon>
        <taxon>Duplodnaviria</taxon>
        <taxon>Heunggongvirae</taxon>
        <taxon>Peploviricota</taxon>
        <taxon>Herviviricetes</taxon>
        <taxon>Herpesvirales</taxon>
        <taxon>Orthoherpesviridae</taxon>
        <taxon>Gammaherpesvirinae</taxon>
        <taxon>Patagivirus</taxon>
        <taxon>Patagivirus vespertilionidgamma3</taxon>
    </lineage>
</organism>
<dbReference type="EMBL" id="MF385016">
    <property type="protein sequence ID" value="ATA58266.1"/>
    <property type="molecule type" value="Genomic_DNA"/>
</dbReference>
<dbReference type="HAMAP" id="MF_04009">
    <property type="entry name" value="HSV_AN"/>
    <property type="match status" value="1"/>
</dbReference>
<dbReference type="InterPro" id="IPR011335">
    <property type="entry name" value="Restrct_endonuc-II-like"/>
</dbReference>
<evidence type="ECO:0000256" key="2">
    <source>
        <dbReference type="ARBA" id="ARBA00022581"/>
    </source>
</evidence>
<evidence type="ECO:0000313" key="9">
    <source>
        <dbReference type="Proteomes" id="UP000290797"/>
    </source>
</evidence>
<protein>
    <submittedName>
        <fullName evidence="8">Alkaline exonuclease</fullName>
    </submittedName>
</protein>
<evidence type="ECO:0000256" key="6">
    <source>
        <dbReference type="ARBA" id="ARBA00022839"/>
    </source>
</evidence>
<dbReference type="InterPro" id="IPR034720">
    <property type="entry name" value="Viral_alk_exo"/>
</dbReference>
<dbReference type="GO" id="GO:0004519">
    <property type="term" value="F:endonuclease activity"/>
    <property type="evidence" value="ECO:0007669"/>
    <property type="project" value="UniProtKB-KW"/>
</dbReference>
<dbReference type="OrthoDB" id="4574at10239"/>
<keyword evidence="2" id="KW-0945">Host-virus interaction</keyword>
<dbReference type="InterPro" id="IPR001616">
    <property type="entry name" value="Herpes_alk_exo"/>
</dbReference>
<dbReference type="Proteomes" id="UP000290797">
    <property type="component" value="Segment"/>
</dbReference>
<dbReference type="SUPFAM" id="SSF52980">
    <property type="entry name" value="Restriction endonuclease-like"/>
    <property type="match status" value="1"/>
</dbReference>
<evidence type="ECO:0000256" key="3">
    <source>
        <dbReference type="ARBA" id="ARBA00022722"/>
    </source>
</evidence>
<keyword evidence="1" id="KW-1048">Host nucleus</keyword>
<proteinExistence type="inferred from homology"/>
<accession>A0A2D0ZPJ4</accession>
<dbReference type="GO" id="GO:0004527">
    <property type="term" value="F:exonuclease activity"/>
    <property type="evidence" value="ECO:0007669"/>
    <property type="project" value="UniProtKB-KW"/>
</dbReference>
<evidence type="ECO:0000256" key="7">
    <source>
        <dbReference type="ARBA" id="ARBA00023200"/>
    </source>
</evidence>
<keyword evidence="6 8" id="KW-0269">Exonuclease</keyword>
<reference evidence="8" key="1">
    <citation type="journal article" date="2018" name="Virology">
        <title>Isolation, characterization and prevalence of a novel Gammaherpesvirus in Eptesicus fuscus, the North American big brown bat.</title>
        <authorList>
            <person name="Subudhi S."/>
            <person name="Rapin N."/>
            <person name="Dorville N."/>
            <person name="Hill J.E."/>
            <person name="Town J."/>
            <person name="Willis C.K."/>
            <person name="Bollinger T.K."/>
            <person name="Misra V."/>
        </authorList>
    </citation>
    <scope>NUCLEOTIDE SEQUENCE</scope>
</reference>
<keyword evidence="3" id="KW-0540">Nuclease</keyword>
<dbReference type="PRINTS" id="PR00924">
    <property type="entry name" value="ALKEXNUCLASE"/>
</dbReference>
<dbReference type="GO" id="GO:0003677">
    <property type="term" value="F:DNA binding"/>
    <property type="evidence" value="ECO:0007669"/>
    <property type="project" value="InterPro"/>
</dbReference>
<evidence type="ECO:0000256" key="5">
    <source>
        <dbReference type="ARBA" id="ARBA00022801"/>
    </source>
</evidence>
<sequence length="501" mass="55128">MSTPGGAEFFSEVPLTDELAGYSVDQQSYALSALTFSNFLRHPRVRAFLDALDRVPRMPTVRYMYLHFLFRRISEFIGDVSFVEASAALMPKDADLGDMNTVYAAFDAAGPDALARLGLVLEAMTRGQHFNTLWDVLRDGIISASKFSRAIKQQGSAKIFSPWPIQNNYYVASPLAFGLRCESTVREVLCRLICRNKRSVTRCGFLQSPLDGIFGVSLDLCLNAHTEDGAKGAPGHITFGSDAEIYEIKSRFKYLFAKTDCDSIYPAYRELYERPGKEALVAFLHAIPRPAVEFVPDGRLPTEADYLITADNDWNVRHAQRHRKLTTPTHNLVARCIARNSRRASTAYLLSDPSLNGGKIDIKAQFRVDVFVNPRHAYYSQVLLQYKVVKSYISLQPGPPGLGSPGCFIVSAFFRQRAPDDPALCTIGDSGGAAEEAANELGPGTEIPVLLIITPVVFPPDTIADSLSRASNFWTRCAEEAFPHAPWVPDSVVAAAGGCSP</sequence>
<keyword evidence="4" id="KW-0255">Endonuclease</keyword>
<dbReference type="Pfam" id="PF01771">
    <property type="entry name" value="Viral_alk_exo"/>
    <property type="match status" value="1"/>
</dbReference>
<keyword evidence="5" id="KW-0378">Hydrolase</keyword>
<keyword evidence="9" id="KW-1185">Reference proteome</keyword>
<evidence type="ECO:0000256" key="1">
    <source>
        <dbReference type="ARBA" id="ARBA00022562"/>
    </source>
</evidence>
<evidence type="ECO:0000313" key="8">
    <source>
        <dbReference type="EMBL" id="ATA58266.1"/>
    </source>
</evidence>
<dbReference type="Gene3D" id="1.20.120.860">
    <property type="entry name" value="Herpesvirus alkaline exonuclease, N-terminal domain"/>
    <property type="match status" value="1"/>
</dbReference>